<dbReference type="Proteomes" id="UP001497516">
    <property type="component" value="Chromosome 9"/>
</dbReference>
<reference evidence="2 3" key="1">
    <citation type="submission" date="2024-04" db="EMBL/GenBank/DDBJ databases">
        <authorList>
            <person name="Fracassetti M."/>
        </authorList>
    </citation>
    <scope>NUCLEOTIDE SEQUENCE [LARGE SCALE GENOMIC DNA]</scope>
</reference>
<sequence length="113" mass="13301">MPAKTHEPKHPPQNPPILFPLQNPHHRCSKHPVTKSQSSQSSGSEHNYIDKEELLWLHEEQQWLRKEQLWLEEEQRWLREGSPIERNSVAEVPNPGVREEDICCWGRCGACEY</sequence>
<evidence type="ECO:0000313" key="3">
    <source>
        <dbReference type="Proteomes" id="UP001497516"/>
    </source>
</evidence>
<dbReference type="EMBL" id="OZ034822">
    <property type="protein sequence ID" value="CAL1411797.1"/>
    <property type="molecule type" value="Genomic_DNA"/>
</dbReference>
<organism evidence="2 3">
    <name type="scientific">Linum trigynum</name>
    <dbReference type="NCBI Taxonomy" id="586398"/>
    <lineage>
        <taxon>Eukaryota</taxon>
        <taxon>Viridiplantae</taxon>
        <taxon>Streptophyta</taxon>
        <taxon>Embryophyta</taxon>
        <taxon>Tracheophyta</taxon>
        <taxon>Spermatophyta</taxon>
        <taxon>Magnoliopsida</taxon>
        <taxon>eudicotyledons</taxon>
        <taxon>Gunneridae</taxon>
        <taxon>Pentapetalae</taxon>
        <taxon>rosids</taxon>
        <taxon>fabids</taxon>
        <taxon>Malpighiales</taxon>
        <taxon>Linaceae</taxon>
        <taxon>Linum</taxon>
    </lineage>
</organism>
<feature type="compositionally biased region" description="Basic residues" evidence="1">
    <location>
        <begin position="24"/>
        <end position="33"/>
    </location>
</feature>
<gene>
    <name evidence="2" type="ORF">LTRI10_LOCUS51133</name>
</gene>
<feature type="compositionally biased region" description="Basic and acidic residues" evidence="1">
    <location>
        <begin position="1"/>
        <end position="10"/>
    </location>
</feature>
<feature type="region of interest" description="Disordered" evidence="1">
    <location>
        <begin position="1"/>
        <end position="46"/>
    </location>
</feature>
<name>A0AAV2GMY7_9ROSI</name>
<evidence type="ECO:0000256" key="1">
    <source>
        <dbReference type="SAM" id="MobiDB-lite"/>
    </source>
</evidence>
<keyword evidence="3" id="KW-1185">Reference proteome</keyword>
<dbReference type="AlphaFoldDB" id="A0AAV2GMY7"/>
<accession>A0AAV2GMY7</accession>
<protein>
    <submittedName>
        <fullName evidence="2">Uncharacterized protein</fullName>
    </submittedName>
</protein>
<proteinExistence type="predicted"/>
<evidence type="ECO:0000313" key="2">
    <source>
        <dbReference type="EMBL" id="CAL1411797.1"/>
    </source>
</evidence>